<feature type="compositionally biased region" description="Basic and acidic residues" evidence="2">
    <location>
        <begin position="264"/>
        <end position="274"/>
    </location>
</feature>
<feature type="compositionally biased region" description="Polar residues" evidence="2">
    <location>
        <begin position="638"/>
        <end position="652"/>
    </location>
</feature>
<dbReference type="EnsemblMetazoa" id="PPA26233.1">
    <property type="protein sequence ID" value="PPA26233.1"/>
    <property type="gene ID" value="WBGene00115787"/>
</dbReference>
<dbReference type="CDD" id="cd23767">
    <property type="entry name" value="IQCD"/>
    <property type="match status" value="1"/>
</dbReference>
<dbReference type="PROSITE" id="PS50095">
    <property type="entry name" value="PLAT"/>
    <property type="match status" value="2"/>
</dbReference>
<feature type="region of interest" description="Disordered" evidence="2">
    <location>
        <begin position="264"/>
        <end position="574"/>
    </location>
</feature>
<sequence length="1326" mass="150320">MRCVDRMSKLHFRIRPMALPNVPDPVNGMIRTYDNQQRTYSRPFSAKTVFFYKDGDEHFTISAKLPKLKAGVRLPVSTKRYRTIDSLLDDLNTSLYMPFGVRRLTTPMGRTNIEDLDQLQHMGKYVATSSKFPRGINLSALERFAKARQQAHAKLARETDGGQSYWVPASPSFKAKLRMSRSLGIDGIYKPSKQIFFIRNGTSKRYRAVINPSKLPSMEKLLTEVSENLEIAIHRFYTMDGKRLHHVEEMMKMDQIEVLAVPRHDKPKMQERRRFLPPINNPRQNTFTKSFRVSGKTTERTTLPSTSLTASTSSQKSEPENLVEKPRTSVKKIIRSTNGVAPVKRKKSGKAGTYKIQMQGPPIEEDENSSDYPDRRDDVTLTPESRNAALIREEHEDRHHDHHEKREEDLILVDDDDLVIPPREGTANTELESGQSSSEDEQQDTEDERAKDEEDDGELRIPNGVDHEHEENHEGHHHHERDEEEHHHSHDAHDDETDDESYQSSSEDEQPDTDEDESGIDPIVEEEEEDKEMNNNEEHDDTYEISHTPRPINAPPLPPPPGTASSDEERYGTAHHEAATVIQAHVRGYLTRKAIGFNRKTPWPKEEEHNPNTPPPEEPHEGDPATETEILDRDDSPNHSTQSEPIMNESGQMTYSITILTGNRWGADSEVDMFMTIIGEHRMSEKIELMENEPHSARHHRPHHHHHHPPPPSPLAAHCAWLQMRTPKFRQNQLDTFHTTQPQLGTLQKIILGHDTKGYGAGIFVDHVLITENTVDGKQFVFYINKWFDSGQVDGKLVRTCPLSAFYYINSIPGELTPTQGRWEFILHNGLPTGEGGTTSNIRFIGFGSTGVGISTVGNESQLQKVPSTSLIQIDFGNIGELLKVRIEVDGDGAKPDYYLEYVEMRDLDTEERLAVRVSNWLDFTGTRTKKPQSFRELAAQLVGEYSDSGVFPLVAGKDDKKGDYSFKAECVNLGKIVYIKIFPDFTDTGRDIFDGLSVLQGIYERRGLSDIPVGDGMVANSSWVRQSTHDPYRFTLTESHVHDWDGDGEDNGEGKEEVKYRKRDRRQFKRMAFESIKPLLTRSKKREEEDAVDEDDWLLSMHVSGSPSPPRVSLIADSHEFDMPLVETTSDDPPGILHFGLKHAPSLGHVDKLRIWCTSDGDDRLLHIKRMRLVNRANNEQLHYPAATTAPSPDAIIEFPAVYPDQAPKPSLTYTVALETLEVTPESFSAHVQVTGSDSNTGFRPLHGASWTEGERHEFRFEAVDIGTPSSIELRLDPADKDATDIRWSGNAMVASSDSEQHYTIEGQMTITSPNKAVKKKLRPH</sequence>
<feature type="compositionally biased region" description="Basic and acidic residues" evidence="2">
    <location>
        <begin position="480"/>
        <end position="493"/>
    </location>
</feature>
<feature type="compositionally biased region" description="Acidic residues" evidence="2">
    <location>
        <begin position="494"/>
        <end position="531"/>
    </location>
</feature>
<dbReference type="Pfam" id="PF01477">
    <property type="entry name" value="PLAT"/>
    <property type="match status" value="1"/>
</dbReference>
<accession>A0A8R1UFU2</accession>
<feature type="compositionally biased region" description="Basic and acidic residues" evidence="2">
    <location>
        <begin position="465"/>
        <end position="474"/>
    </location>
</feature>
<dbReference type="Pfam" id="PF00612">
    <property type="entry name" value="IQ"/>
    <property type="match status" value="1"/>
</dbReference>
<protein>
    <submittedName>
        <fullName evidence="3">Uncharacterized protein</fullName>
    </submittedName>
</protein>
<evidence type="ECO:0000256" key="1">
    <source>
        <dbReference type="PROSITE-ProRule" id="PRU00152"/>
    </source>
</evidence>
<comment type="caution">
    <text evidence="1">Lacks conserved residue(s) required for the propagation of feature annotation.</text>
</comment>
<evidence type="ECO:0000313" key="3">
    <source>
        <dbReference type="EnsemblMetazoa" id="PPA26233.1"/>
    </source>
</evidence>
<feature type="compositionally biased region" description="Basic and acidic residues" evidence="2">
    <location>
        <begin position="391"/>
        <end position="409"/>
    </location>
</feature>
<dbReference type="PROSITE" id="PS50096">
    <property type="entry name" value="IQ"/>
    <property type="match status" value="1"/>
</dbReference>
<feature type="compositionally biased region" description="Pro residues" evidence="2">
    <location>
        <begin position="552"/>
        <end position="562"/>
    </location>
</feature>
<dbReference type="InterPro" id="IPR000048">
    <property type="entry name" value="IQ_motif_EF-hand-BS"/>
</dbReference>
<dbReference type="Gene3D" id="2.60.60.20">
    <property type="entry name" value="PLAT/LH2 domain"/>
    <property type="match status" value="2"/>
</dbReference>
<dbReference type="Gene3D" id="1.20.5.190">
    <property type="match status" value="1"/>
</dbReference>
<dbReference type="SUPFAM" id="SSF89837">
    <property type="entry name" value="Doublecortin (DC)"/>
    <property type="match status" value="2"/>
</dbReference>
<dbReference type="OrthoDB" id="5322100at2759"/>
<dbReference type="GO" id="GO:0035556">
    <property type="term" value="P:intracellular signal transduction"/>
    <property type="evidence" value="ECO:0007669"/>
    <property type="project" value="InterPro"/>
</dbReference>
<feature type="compositionally biased region" description="Low complexity" evidence="2">
    <location>
        <begin position="301"/>
        <end position="314"/>
    </location>
</feature>
<evidence type="ECO:0000313" key="4">
    <source>
        <dbReference type="Proteomes" id="UP000005239"/>
    </source>
</evidence>
<dbReference type="PANTHER" id="PTHR45901:SF7">
    <property type="entry name" value="OXYGEN-REGULATED PROTEIN 1"/>
    <property type="match status" value="1"/>
</dbReference>
<dbReference type="InterPro" id="IPR052970">
    <property type="entry name" value="Inner_ear_hair_cell_LOXHD"/>
</dbReference>
<dbReference type="InterPro" id="IPR003533">
    <property type="entry name" value="Doublecortin_dom"/>
</dbReference>
<feature type="compositionally biased region" description="Basic residues" evidence="2">
    <location>
        <begin position="697"/>
        <end position="709"/>
    </location>
</feature>
<dbReference type="PROSITE" id="PS50309">
    <property type="entry name" value="DC"/>
    <property type="match status" value="2"/>
</dbReference>
<dbReference type="SUPFAM" id="SSF49723">
    <property type="entry name" value="Lipase/lipooxygenase domain (PLAT/LH2 domain)"/>
    <property type="match status" value="2"/>
</dbReference>
<dbReference type="Gene3D" id="3.10.20.230">
    <property type="entry name" value="Doublecortin domain"/>
    <property type="match status" value="2"/>
</dbReference>
<reference evidence="3" key="2">
    <citation type="submission" date="2022-06" db="UniProtKB">
        <authorList>
            <consortium name="EnsemblMetazoa"/>
        </authorList>
    </citation>
    <scope>IDENTIFICATION</scope>
    <source>
        <strain evidence="3">PS312</strain>
    </source>
</reference>
<keyword evidence="4" id="KW-1185">Reference proteome</keyword>
<reference evidence="4" key="1">
    <citation type="journal article" date="2008" name="Nat. Genet.">
        <title>The Pristionchus pacificus genome provides a unique perspective on nematode lifestyle and parasitism.</title>
        <authorList>
            <person name="Dieterich C."/>
            <person name="Clifton S.W."/>
            <person name="Schuster L.N."/>
            <person name="Chinwalla A."/>
            <person name="Delehaunty K."/>
            <person name="Dinkelacker I."/>
            <person name="Fulton L."/>
            <person name="Fulton R."/>
            <person name="Godfrey J."/>
            <person name="Minx P."/>
            <person name="Mitreva M."/>
            <person name="Roeseler W."/>
            <person name="Tian H."/>
            <person name="Witte H."/>
            <person name="Yang S.P."/>
            <person name="Wilson R.K."/>
            <person name="Sommer R.J."/>
        </authorList>
    </citation>
    <scope>NUCLEOTIDE SEQUENCE [LARGE SCALE GENOMIC DNA]</scope>
    <source>
        <strain evidence="4">PS312</strain>
    </source>
</reference>
<dbReference type="InterPro" id="IPR036572">
    <property type="entry name" value="Doublecortin_dom_sf"/>
</dbReference>
<dbReference type="InterPro" id="IPR036392">
    <property type="entry name" value="PLAT/LH2_dom_sf"/>
</dbReference>
<feature type="compositionally biased region" description="Acidic residues" evidence="2">
    <location>
        <begin position="438"/>
        <end position="457"/>
    </location>
</feature>
<dbReference type="SMART" id="SM00015">
    <property type="entry name" value="IQ"/>
    <property type="match status" value="1"/>
</dbReference>
<dbReference type="InterPro" id="IPR001024">
    <property type="entry name" value="PLAT/LH2_dom"/>
</dbReference>
<feature type="region of interest" description="Disordered" evidence="2">
    <location>
        <begin position="694"/>
        <end position="713"/>
    </location>
</feature>
<dbReference type="SMART" id="SM00537">
    <property type="entry name" value="DCX"/>
    <property type="match status" value="2"/>
</dbReference>
<organism evidence="3 4">
    <name type="scientific">Pristionchus pacificus</name>
    <name type="common">Parasitic nematode worm</name>
    <dbReference type="NCBI Taxonomy" id="54126"/>
    <lineage>
        <taxon>Eukaryota</taxon>
        <taxon>Metazoa</taxon>
        <taxon>Ecdysozoa</taxon>
        <taxon>Nematoda</taxon>
        <taxon>Chromadorea</taxon>
        <taxon>Rhabditida</taxon>
        <taxon>Rhabditina</taxon>
        <taxon>Diplogasteromorpha</taxon>
        <taxon>Diplogasteroidea</taxon>
        <taxon>Neodiplogasteridae</taxon>
        <taxon>Pristionchus</taxon>
    </lineage>
</organism>
<feature type="region of interest" description="Disordered" evidence="2">
    <location>
        <begin position="598"/>
        <end position="652"/>
    </location>
</feature>
<proteinExistence type="predicted"/>
<feature type="compositionally biased region" description="Basic and acidic residues" evidence="2">
    <location>
        <begin position="317"/>
        <end position="327"/>
    </location>
</feature>
<gene>
    <name evidence="3" type="primary">WBGene00115787</name>
</gene>
<evidence type="ECO:0000256" key="2">
    <source>
        <dbReference type="SAM" id="MobiDB-lite"/>
    </source>
</evidence>
<dbReference type="PANTHER" id="PTHR45901">
    <property type="entry name" value="PROTEIN CBG12474"/>
    <property type="match status" value="1"/>
</dbReference>
<name>A0A2A6BV18_PRIPA</name>
<dbReference type="Pfam" id="PF03607">
    <property type="entry name" value="DCX"/>
    <property type="match status" value="2"/>
</dbReference>
<accession>A0A2A6BV18</accession>
<dbReference type="Proteomes" id="UP000005239">
    <property type="component" value="Unassembled WGS sequence"/>
</dbReference>
<feature type="compositionally biased region" description="Polar residues" evidence="2">
    <location>
        <begin position="281"/>
        <end position="291"/>
    </location>
</feature>